<name>A0A5B7D258_PORTR</name>
<sequence length="87" mass="9558">MSGIPAPAEEDEMQEWLMVDSVRSVSLYVEPIESGSNGLVIVLVCYGVNIVQSAGTPEKEKYLYLELCLFFCNASLFGNTLKHVGAR</sequence>
<dbReference type="Proteomes" id="UP000324222">
    <property type="component" value="Unassembled WGS sequence"/>
</dbReference>
<proteinExistence type="predicted"/>
<dbReference type="AlphaFoldDB" id="A0A5B7D258"/>
<dbReference type="EMBL" id="VSRR010000361">
    <property type="protein sequence ID" value="MPC14566.1"/>
    <property type="molecule type" value="Genomic_DNA"/>
</dbReference>
<gene>
    <name evidence="1" type="ORF">E2C01_007334</name>
</gene>
<organism evidence="1 2">
    <name type="scientific">Portunus trituberculatus</name>
    <name type="common">Swimming crab</name>
    <name type="synonym">Neptunus trituberculatus</name>
    <dbReference type="NCBI Taxonomy" id="210409"/>
    <lineage>
        <taxon>Eukaryota</taxon>
        <taxon>Metazoa</taxon>
        <taxon>Ecdysozoa</taxon>
        <taxon>Arthropoda</taxon>
        <taxon>Crustacea</taxon>
        <taxon>Multicrustacea</taxon>
        <taxon>Malacostraca</taxon>
        <taxon>Eumalacostraca</taxon>
        <taxon>Eucarida</taxon>
        <taxon>Decapoda</taxon>
        <taxon>Pleocyemata</taxon>
        <taxon>Brachyura</taxon>
        <taxon>Eubrachyura</taxon>
        <taxon>Portunoidea</taxon>
        <taxon>Portunidae</taxon>
        <taxon>Portuninae</taxon>
        <taxon>Portunus</taxon>
    </lineage>
</organism>
<evidence type="ECO:0000313" key="1">
    <source>
        <dbReference type="EMBL" id="MPC14566.1"/>
    </source>
</evidence>
<comment type="caution">
    <text evidence="1">The sequence shown here is derived from an EMBL/GenBank/DDBJ whole genome shotgun (WGS) entry which is preliminary data.</text>
</comment>
<accession>A0A5B7D258</accession>
<evidence type="ECO:0000313" key="2">
    <source>
        <dbReference type="Proteomes" id="UP000324222"/>
    </source>
</evidence>
<protein>
    <submittedName>
        <fullName evidence="1">Uncharacterized protein</fullName>
    </submittedName>
</protein>
<reference evidence="1 2" key="1">
    <citation type="submission" date="2019-05" db="EMBL/GenBank/DDBJ databases">
        <title>Another draft genome of Portunus trituberculatus and its Hox gene families provides insights of decapod evolution.</title>
        <authorList>
            <person name="Jeong J.-H."/>
            <person name="Song I."/>
            <person name="Kim S."/>
            <person name="Choi T."/>
            <person name="Kim D."/>
            <person name="Ryu S."/>
            <person name="Kim W."/>
        </authorList>
    </citation>
    <scope>NUCLEOTIDE SEQUENCE [LARGE SCALE GENOMIC DNA]</scope>
    <source>
        <tissue evidence="1">Muscle</tissue>
    </source>
</reference>
<keyword evidence="2" id="KW-1185">Reference proteome</keyword>